<evidence type="ECO:0000256" key="2">
    <source>
        <dbReference type="ARBA" id="ARBA00023125"/>
    </source>
</evidence>
<dbReference type="GO" id="GO:0003677">
    <property type="term" value="F:DNA binding"/>
    <property type="evidence" value="ECO:0007669"/>
    <property type="project" value="UniProtKB-KW"/>
</dbReference>
<feature type="domain" description="OmpR/PhoB-type" evidence="3">
    <location>
        <begin position="25"/>
        <end position="100"/>
    </location>
</feature>
<dbReference type="SMART" id="SM01043">
    <property type="entry name" value="BTAD"/>
    <property type="match status" value="1"/>
</dbReference>
<gene>
    <name evidence="5" type="primary">moaR1</name>
    <name evidence="5" type="ORF">SAMEA3545359_01687</name>
</gene>
<dbReference type="InterPro" id="IPR011990">
    <property type="entry name" value="TPR-like_helical_dom_sf"/>
</dbReference>
<name>A0A1C6IU89_9FIRM</name>
<organism evidence="5">
    <name type="scientific">uncultured Anaerotruncus sp</name>
    <dbReference type="NCBI Taxonomy" id="905011"/>
    <lineage>
        <taxon>Bacteria</taxon>
        <taxon>Bacillati</taxon>
        <taxon>Bacillota</taxon>
        <taxon>Clostridia</taxon>
        <taxon>Eubacteriales</taxon>
        <taxon>Oscillospiraceae</taxon>
        <taxon>Anaerotruncus</taxon>
        <taxon>environmental samples</taxon>
    </lineage>
</organism>
<dbReference type="InterPro" id="IPR016032">
    <property type="entry name" value="Sig_transdc_resp-reg_C-effctor"/>
</dbReference>
<protein>
    <submittedName>
        <fullName evidence="5">Molybdopterin biosynthesis positive regulator</fullName>
    </submittedName>
</protein>
<dbReference type="PANTHER" id="PTHR35807">
    <property type="entry name" value="TRANSCRIPTIONAL REGULATOR REDD-RELATED"/>
    <property type="match status" value="1"/>
</dbReference>
<dbReference type="InterPro" id="IPR051677">
    <property type="entry name" value="AfsR-DnrI-RedD_regulator"/>
</dbReference>
<dbReference type="Pfam" id="PF03704">
    <property type="entry name" value="BTAD"/>
    <property type="match status" value="1"/>
</dbReference>
<feature type="domain" description="Bacterial transcriptional activator" evidence="4">
    <location>
        <begin position="108"/>
        <end position="249"/>
    </location>
</feature>
<accession>A0A1C6IU89</accession>
<sequence>MGEILKVKMLGGFSVTYGETPVIKEQARESKATSLFRYLLANRDRIVPQEELIEVLLGDDDSANPLNVLKNLAYRARKLLTAAGLPEKEYIYAKSGGYGFTSSLPCQIDVEQFCEHWELARNTRDGEKLSHYLRAIALYGGDFLPRAYSQTWVMSRTVKYQGMYRDCVEQAFSMLCQREDYEQALQVADRAVTLYPYEEFYRLLYIFCLYQMGRTREAVSEYESTTAMLFDELGVEPSEEMRALYHKITGSLEHVERSLDDILSEIIETEDAHGAYYCNYQVFINTFRFVVRHIQRNGDSAFVALCTFTDQNGDPLPPEKLKAGVQAYHNAIACSLRRSDIYTRYSKSQFLVLLMKIDQENCRMVMGRIANNFRRFCRDKDIKMVVRYTSALAKRNL</sequence>
<evidence type="ECO:0000256" key="1">
    <source>
        <dbReference type="ARBA" id="ARBA00005820"/>
    </source>
</evidence>
<comment type="similarity">
    <text evidence="1">Belongs to the AfsR/DnrI/RedD regulatory family.</text>
</comment>
<dbReference type="InterPro" id="IPR001867">
    <property type="entry name" value="OmpR/PhoB-type_DNA-bd"/>
</dbReference>
<dbReference type="SUPFAM" id="SSF48452">
    <property type="entry name" value="TPR-like"/>
    <property type="match status" value="1"/>
</dbReference>
<dbReference type="InterPro" id="IPR005158">
    <property type="entry name" value="BTAD"/>
</dbReference>
<keyword evidence="2" id="KW-0238">DNA-binding</keyword>
<dbReference type="PANTHER" id="PTHR35807:SF2">
    <property type="entry name" value="TRANSCRIPTIONAL ACTIVATOR DOMAIN"/>
    <property type="match status" value="1"/>
</dbReference>
<proteinExistence type="inferred from homology"/>
<evidence type="ECO:0000259" key="3">
    <source>
        <dbReference type="SMART" id="SM00862"/>
    </source>
</evidence>
<dbReference type="Gene3D" id="1.10.10.10">
    <property type="entry name" value="Winged helix-like DNA-binding domain superfamily/Winged helix DNA-binding domain"/>
    <property type="match status" value="1"/>
</dbReference>
<evidence type="ECO:0000313" key="5">
    <source>
        <dbReference type="EMBL" id="SCJ73363.1"/>
    </source>
</evidence>
<dbReference type="SMART" id="SM00862">
    <property type="entry name" value="Trans_reg_C"/>
    <property type="match status" value="1"/>
</dbReference>
<reference evidence="5" key="1">
    <citation type="submission" date="2015-09" db="EMBL/GenBank/DDBJ databases">
        <authorList>
            <consortium name="Pathogen Informatics"/>
        </authorList>
    </citation>
    <scope>NUCLEOTIDE SEQUENCE</scope>
    <source>
        <strain evidence="5">2789STDY5834896</strain>
    </source>
</reference>
<dbReference type="InterPro" id="IPR036388">
    <property type="entry name" value="WH-like_DNA-bd_sf"/>
</dbReference>
<dbReference type="Gene3D" id="1.25.40.10">
    <property type="entry name" value="Tetratricopeptide repeat domain"/>
    <property type="match status" value="1"/>
</dbReference>
<dbReference type="GO" id="GO:0006355">
    <property type="term" value="P:regulation of DNA-templated transcription"/>
    <property type="evidence" value="ECO:0007669"/>
    <property type="project" value="InterPro"/>
</dbReference>
<dbReference type="AlphaFoldDB" id="A0A1C6IU89"/>
<dbReference type="SUPFAM" id="SSF46894">
    <property type="entry name" value="C-terminal effector domain of the bipartite response regulators"/>
    <property type="match status" value="1"/>
</dbReference>
<evidence type="ECO:0000259" key="4">
    <source>
        <dbReference type="SMART" id="SM01043"/>
    </source>
</evidence>
<dbReference type="EMBL" id="FMHG01000001">
    <property type="protein sequence ID" value="SCJ73363.1"/>
    <property type="molecule type" value="Genomic_DNA"/>
</dbReference>
<dbReference type="GO" id="GO:0000160">
    <property type="term" value="P:phosphorelay signal transduction system"/>
    <property type="evidence" value="ECO:0007669"/>
    <property type="project" value="InterPro"/>
</dbReference>